<organism evidence="1 2">
    <name type="scientific">Elaeophora elaphi</name>
    <dbReference type="NCBI Taxonomy" id="1147741"/>
    <lineage>
        <taxon>Eukaryota</taxon>
        <taxon>Metazoa</taxon>
        <taxon>Ecdysozoa</taxon>
        <taxon>Nematoda</taxon>
        <taxon>Chromadorea</taxon>
        <taxon>Rhabditida</taxon>
        <taxon>Spirurina</taxon>
        <taxon>Spiruromorpha</taxon>
        <taxon>Filarioidea</taxon>
        <taxon>Onchocercidae</taxon>
        <taxon>Elaeophora</taxon>
    </lineage>
</organism>
<evidence type="ECO:0000313" key="1">
    <source>
        <dbReference type="Proteomes" id="UP000050640"/>
    </source>
</evidence>
<dbReference type="WBParaSite" id="EEL_0000779501-mRNA-1">
    <property type="protein sequence ID" value="EEL_0000779501-mRNA-1"/>
    <property type="gene ID" value="EEL_0000779501"/>
</dbReference>
<dbReference type="Proteomes" id="UP000050640">
    <property type="component" value="Unplaced"/>
</dbReference>
<protein>
    <submittedName>
        <fullName evidence="2">BUB1 N-terminal domain-containing protein</fullName>
    </submittedName>
</protein>
<sequence length="75" mass="8967">MKVLSDTNALKMFGAFYDNKMFTKLSHFYICWTERCDDNHNFIRDILIKAEKMNAEPKCALDIRKRSFTFEHPTE</sequence>
<evidence type="ECO:0000313" key="2">
    <source>
        <dbReference type="WBParaSite" id="EEL_0000779501-mRNA-1"/>
    </source>
</evidence>
<keyword evidence="1" id="KW-1185">Reference proteome</keyword>
<proteinExistence type="predicted"/>
<name>A0A0R3RZN0_9BILA</name>
<dbReference type="AlphaFoldDB" id="A0A0R3RZN0"/>
<reference evidence="2" key="1">
    <citation type="submission" date="2017-02" db="UniProtKB">
        <authorList>
            <consortium name="WormBaseParasite"/>
        </authorList>
    </citation>
    <scope>IDENTIFICATION</scope>
</reference>
<dbReference type="Gene3D" id="1.25.40.430">
    <property type="match status" value="1"/>
</dbReference>
<accession>A0A0R3RZN0</accession>